<dbReference type="InterPro" id="IPR015797">
    <property type="entry name" value="NUDIX_hydrolase-like_dom_sf"/>
</dbReference>
<dbReference type="InterPro" id="IPR045121">
    <property type="entry name" value="CoAse"/>
</dbReference>
<dbReference type="PANTHER" id="PTHR12992">
    <property type="entry name" value="NUDIX HYDROLASE"/>
    <property type="match status" value="1"/>
</dbReference>
<dbReference type="PROSITE" id="PS51462">
    <property type="entry name" value="NUDIX"/>
    <property type="match status" value="1"/>
</dbReference>
<evidence type="ECO:0000256" key="4">
    <source>
        <dbReference type="ARBA" id="ARBA00022801"/>
    </source>
</evidence>
<evidence type="ECO:0000256" key="1">
    <source>
        <dbReference type="ARBA" id="ARBA00001936"/>
    </source>
</evidence>
<dbReference type="GO" id="GO:0046872">
    <property type="term" value="F:metal ion binding"/>
    <property type="evidence" value="ECO:0007669"/>
    <property type="project" value="UniProtKB-KW"/>
</dbReference>
<evidence type="ECO:0000256" key="2">
    <source>
        <dbReference type="ARBA" id="ARBA00001946"/>
    </source>
</evidence>
<evidence type="ECO:0000256" key="6">
    <source>
        <dbReference type="ARBA" id="ARBA00023211"/>
    </source>
</evidence>
<comment type="cofactor">
    <cofactor evidence="1">
        <name>Mn(2+)</name>
        <dbReference type="ChEBI" id="CHEBI:29035"/>
    </cofactor>
</comment>
<comment type="caution">
    <text evidence="8">The sequence shown here is derived from an EMBL/GenBank/DDBJ whole genome shotgun (WGS) entry which is preliminary data.</text>
</comment>
<keyword evidence="9" id="KW-1185">Reference proteome</keyword>
<keyword evidence="5" id="KW-0460">Magnesium</keyword>
<dbReference type="InterPro" id="IPR000086">
    <property type="entry name" value="NUDIX_hydrolase_dom"/>
</dbReference>
<keyword evidence="6" id="KW-0464">Manganese</keyword>
<name>A0A4R9GHS4_9LEPT</name>
<dbReference type="Gene3D" id="3.90.79.10">
    <property type="entry name" value="Nucleoside Triphosphate Pyrophosphohydrolase"/>
    <property type="match status" value="1"/>
</dbReference>
<organism evidence="8 9">
    <name type="scientific">Leptospira fletcheri</name>
    <dbReference type="NCBI Taxonomy" id="2484981"/>
    <lineage>
        <taxon>Bacteria</taxon>
        <taxon>Pseudomonadati</taxon>
        <taxon>Spirochaetota</taxon>
        <taxon>Spirochaetia</taxon>
        <taxon>Leptospirales</taxon>
        <taxon>Leptospiraceae</taxon>
        <taxon>Leptospira</taxon>
    </lineage>
</organism>
<comment type="cofactor">
    <cofactor evidence="2">
        <name>Mg(2+)</name>
        <dbReference type="ChEBI" id="CHEBI:18420"/>
    </cofactor>
</comment>
<sequence length="213" mass="24536">MIKLDLEELRQRLPLNRDGEDSTPPQNVAISSVIMPLFRNGNGYGFLLQKRNSKLSAHPGQIAFPGGVKEPEDKDLLSTALREWTEEMGAPSQDLEVIGNYKGIYTHTGFHITPFLSLYNGNFEFFYNREEVEKIIRLDLDRLNEVPFYGLRMKRNPEGPPLDIYYFDLQEGLLWGATARILVSFLREHSNFEREPLLRNPNLSVPPFLDPKK</sequence>
<evidence type="ECO:0000259" key="7">
    <source>
        <dbReference type="PROSITE" id="PS51462"/>
    </source>
</evidence>
<gene>
    <name evidence="8" type="ORF">EHO60_04425</name>
</gene>
<evidence type="ECO:0000313" key="9">
    <source>
        <dbReference type="Proteomes" id="UP000298458"/>
    </source>
</evidence>
<keyword evidence="4" id="KW-0378">Hydrolase</keyword>
<evidence type="ECO:0000256" key="3">
    <source>
        <dbReference type="ARBA" id="ARBA00022723"/>
    </source>
</evidence>
<dbReference type="AlphaFoldDB" id="A0A4R9GHS4"/>
<dbReference type="Proteomes" id="UP000298458">
    <property type="component" value="Unassembled WGS sequence"/>
</dbReference>
<keyword evidence="3" id="KW-0479">Metal-binding</keyword>
<reference evidence="8" key="1">
    <citation type="journal article" date="2019" name="PLoS Negl. Trop. Dis.">
        <title>Revisiting the worldwide diversity of Leptospira species in the environment.</title>
        <authorList>
            <person name="Vincent A.T."/>
            <person name="Schiettekatte O."/>
            <person name="Bourhy P."/>
            <person name="Veyrier F.J."/>
            <person name="Picardeau M."/>
        </authorList>
    </citation>
    <scope>NUCLEOTIDE SEQUENCE [LARGE SCALE GENOMIC DNA]</scope>
    <source>
        <strain evidence="8">SSW15</strain>
    </source>
</reference>
<proteinExistence type="predicted"/>
<protein>
    <submittedName>
        <fullName evidence="8">CoA pyrophosphatase</fullName>
    </submittedName>
</protein>
<evidence type="ECO:0000256" key="5">
    <source>
        <dbReference type="ARBA" id="ARBA00022842"/>
    </source>
</evidence>
<dbReference type="SUPFAM" id="SSF55811">
    <property type="entry name" value="Nudix"/>
    <property type="match status" value="1"/>
</dbReference>
<dbReference type="GO" id="GO:0010945">
    <property type="term" value="F:coenzyme A diphosphatase activity"/>
    <property type="evidence" value="ECO:0007669"/>
    <property type="project" value="InterPro"/>
</dbReference>
<evidence type="ECO:0000313" key="8">
    <source>
        <dbReference type="EMBL" id="TGK11553.1"/>
    </source>
</evidence>
<dbReference type="CDD" id="cd03426">
    <property type="entry name" value="NUDIX_CoAse_Nudt7"/>
    <property type="match status" value="1"/>
</dbReference>
<feature type="domain" description="Nudix hydrolase" evidence="7">
    <location>
        <begin position="28"/>
        <end position="166"/>
    </location>
</feature>
<dbReference type="Pfam" id="PF00293">
    <property type="entry name" value="NUDIX"/>
    <property type="match status" value="1"/>
</dbReference>
<dbReference type="OrthoDB" id="9802805at2"/>
<dbReference type="PANTHER" id="PTHR12992:SF11">
    <property type="entry name" value="MITOCHONDRIAL COENZYME A DIPHOSPHATASE NUDT8"/>
    <property type="match status" value="1"/>
</dbReference>
<dbReference type="EMBL" id="RQET01000004">
    <property type="protein sequence ID" value="TGK11553.1"/>
    <property type="molecule type" value="Genomic_DNA"/>
</dbReference>
<accession>A0A4R9GHS4</accession>